<dbReference type="Gene3D" id="3.80.10.10">
    <property type="entry name" value="Ribonuclease Inhibitor"/>
    <property type="match status" value="1"/>
</dbReference>
<comment type="caution">
    <text evidence="1">The sequence shown here is derived from an EMBL/GenBank/DDBJ whole genome shotgun (WGS) entry which is preliminary data.</text>
</comment>
<dbReference type="InterPro" id="IPR001611">
    <property type="entry name" value="Leu-rich_rpt"/>
</dbReference>
<keyword evidence="2" id="KW-1185">Reference proteome</keyword>
<protein>
    <submittedName>
        <fullName evidence="1">Uncharacterized protein</fullName>
    </submittedName>
</protein>
<reference evidence="1 2" key="1">
    <citation type="journal article" date="2023" name="BMC Biotechnol.">
        <title>Vitis rotundifolia cv Carlos genome sequencing.</title>
        <authorList>
            <person name="Huff M."/>
            <person name="Hulse-Kemp A."/>
            <person name="Scheffler B."/>
            <person name="Youngblood R."/>
            <person name="Simpson S."/>
            <person name="Babiker E."/>
            <person name="Staton M."/>
        </authorList>
    </citation>
    <scope>NUCLEOTIDE SEQUENCE [LARGE SCALE GENOMIC DNA]</scope>
    <source>
        <tissue evidence="1">Leaf</tissue>
    </source>
</reference>
<dbReference type="SUPFAM" id="SSF52047">
    <property type="entry name" value="RNI-like"/>
    <property type="match status" value="1"/>
</dbReference>
<gene>
    <name evidence="1" type="ORF">PVL29_013575</name>
</gene>
<accession>A0AA38ZN94</accession>
<sequence length="132" mass="14437">MPCLEFLNLNSLSCQLPFLSGLSLLKELHLDQCNLTPGVIKRVFHCIFHLSSLEVLNLSGCNPEEGGTLSDILVGISQLSNLRALDLSHCKKFSQIPKLPLSLRLLDMHSSIGASLPPMRSLVNCLKSASRV</sequence>
<proteinExistence type="predicted"/>
<evidence type="ECO:0000313" key="1">
    <source>
        <dbReference type="EMBL" id="KAJ9691438.1"/>
    </source>
</evidence>
<organism evidence="1 2">
    <name type="scientific">Vitis rotundifolia</name>
    <name type="common">Muscadine grape</name>
    <dbReference type="NCBI Taxonomy" id="103349"/>
    <lineage>
        <taxon>Eukaryota</taxon>
        <taxon>Viridiplantae</taxon>
        <taxon>Streptophyta</taxon>
        <taxon>Embryophyta</taxon>
        <taxon>Tracheophyta</taxon>
        <taxon>Spermatophyta</taxon>
        <taxon>Magnoliopsida</taxon>
        <taxon>eudicotyledons</taxon>
        <taxon>Gunneridae</taxon>
        <taxon>Pentapetalae</taxon>
        <taxon>rosids</taxon>
        <taxon>Vitales</taxon>
        <taxon>Vitaceae</taxon>
        <taxon>Viteae</taxon>
        <taxon>Vitis</taxon>
    </lineage>
</organism>
<dbReference type="EMBL" id="JARBHA010000010">
    <property type="protein sequence ID" value="KAJ9691438.1"/>
    <property type="molecule type" value="Genomic_DNA"/>
</dbReference>
<name>A0AA38ZN94_VITRO</name>
<dbReference type="AlphaFoldDB" id="A0AA38ZN94"/>
<evidence type="ECO:0000313" key="2">
    <source>
        <dbReference type="Proteomes" id="UP001168098"/>
    </source>
</evidence>
<dbReference type="Pfam" id="PF00560">
    <property type="entry name" value="LRR_1"/>
    <property type="match status" value="1"/>
</dbReference>
<dbReference type="InterPro" id="IPR032675">
    <property type="entry name" value="LRR_dom_sf"/>
</dbReference>
<dbReference type="Proteomes" id="UP001168098">
    <property type="component" value="Unassembled WGS sequence"/>
</dbReference>